<dbReference type="Gramene" id="ONIVA11G14530.1">
    <property type="protein sequence ID" value="ONIVA11G14530.1"/>
    <property type="gene ID" value="ONIVA11G14530"/>
</dbReference>
<dbReference type="Proteomes" id="UP000006591">
    <property type="component" value="Chromosome 11"/>
</dbReference>
<proteinExistence type="predicted"/>
<feature type="region of interest" description="Disordered" evidence="1">
    <location>
        <begin position="114"/>
        <end position="138"/>
    </location>
</feature>
<reference evidence="2" key="2">
    <citation type="submission" date="2018-04" db="EMBL/GenBank/DDBJ databases">
        <title>OnivRS2 (Oryza nivara Reference Sequence Version 2).</title>
        <authorList>
            <person name="Zhang J."/>
            <person name="Kudrna D."/>
            <person name="Lee S."/>
            <person name="Talag J."/>
            <person name="Rajasekar S."/>
            <person name="Welchert J."/>
            <person name="Hsing Y.-I."/>
            <person name="Wing R.A."/>
        </authorList>
    </citation>
    <scope>NUCLEOTIDE SEQUENCE [LARGE SCALE GENOMIC DNA]</scope>
    <source>
        <strain evidence="2">SL10</strain>
    </source>
</reference>
<name>A0A0E0J2F5_ORYNI</name>
<accession>A0A0E0J2F5</accession>
<evidence type="ECO:0000313" key="3">
    <source>
        <dbReference type="Proteomes" id="UP000006591"/>
    </source>
</evidence>
<feature type="region of interest" description="Disordered" evidence="1">
    <location>
        <begin position="44"/>
        <end position="75"/>
    </location>
</feature>
<organism evidence="2">
    <name type="scientific">Oryza nivara</name>
    <name type="common">Indian wild rice</name>
    <name type="synonym">Oryza sativa f. spontanea</name>
    <dbReference type="NCBI Taxonomy" id="4536"/>
    <lineage>
        <taxon>Eukaryota</taxon>
        <taxon>Viridiplantae</taxon>
        <taxon>Streptophyta</taxon>
        <taxon>Embryophyta</taxon>
        <taxon>Tracheophyta</taxon>
        <taxon>Spermatophyta</taxon>
        <taxon>Magnoliopsida</taxon>
        <taxon>Liliopsida</taxon>
        <taxon>Poales</taxon>
        <taxon>Poaceae</taxon>
        <taxon>BOP clade</taxon>
        <taxon>Oryzoideae</taxon>
        <taxon>Oryzeae</taxon>
        <taxon>Oryzinae</taxon>
        <taxon>Oryza</taxon>
    </lineage>
</organism>
<evidence type="ECO:0000313" key="2">
    <source>
        <dbReference type="EnsemblPlants" id="ONIVA11G14530.1"/>
    </source>
</evidence>
<dbReference type="EnsemblPlants" id="ONIVA11G14530.1">
    <property type="protein sequence ID" value="ONIVA11G14530.1"/>
    <property type="gene ID" value="ONIVA11G14530"/>
</dbReference>
<protein>
    <submittedName>
        <fullName evidence="2">Uncharacterized protein</fullName>
    </submittedName>
</protein>
<reference evidence="2" key="1">
    <citation type="submission" date="2015-04" db="UniProtKB">
        <authorList>
            <consortium name="EnsemblPlants"/>
        </authorList>
    </citation>
    <scope>IDENTIFICATION</scope>
    <source>
        <strain evidence="2">SL10</strain>
    </source>
</reference>
<sequence>MSVGIERQRTWVARISVAVASNRLSISLSGGAAAAAILSVEGDDEALGAPPPPAAARSAAGGREDEAGRPAPTRCGGFFFSTQHAARAASSCATGRRGGGGGGGLQASHVLHRGRARAVAGETRTPPPPPASCCGSAPTLQATRDATRRALLRSDPPRAARPAGRTLLAVAVRHSRCLVLRRHTGCWLPSSATATTPPHLPRPRCFDARPPEVCLSRNYRRLIVYKKLIHSTVLHYAAINCGDFTLQYCAAQLVQRLDDAEHMYGLLTDVSTRIYLNQLVFGSGNTLMR</sequence>
<keyword evidence="3" id="KW-1185">Reference proteome</keyword>
<evidence type="ECO:0000256" key="1">
    <source>
        <dbReference type="SAM" id="MobiDB-lite"/>
    </source>
</evidence>
<dbReference type="HOGENOM" id="CLU_964372_0_0_1"/>
<dbReference type="AlphaFoldDB" id="A0A0E0J2F5"/>